<accession>A0ABY6HRC0</accession>
<evidence type="ECO:0000256" key="4">
    <source>
        <dbReference type="ARBA" id="ARBA00023315"/>
    </source>
</evidence>
<comment type="similarity">
    <text evidence="1">Belongs to the thiolase-like superfamily. Thiolase family.</text>
</comment>
<proteinExistence type="inferred from homology"/>
<name>A0ABY6HRC0_9ARCH</name>
<dbReference type="PIRSF" id="PIRSF000429">
    <property type="entry name" value="Ac-CoA_Ac_transf"/>
    <property type="match status" value="1"/>
</dbReference>
<dbReference type="NCBIfam" id="TIGR01930">
    <property type="entry name" value="AcCoA-C-Actrans"/>
    <property type="match status" value="1"/>
</dbReference>
<keyword evidence="3" id="KW-0414">Isoprene biosynthesis</keyword>
<dbReference type="PANTHER" id="PTHR18919:SF140">
    <property type="entry name" value="ACETYL-COA C-ACETYLTRANSFERASE (ACETOACETYL-COA THIOLASE) (ACAB-5)"/>
    <property type="match status" value="1"/>
</dbReference>
<dbReference type="Proteomes" id="UP001208689">
    <property type="component" value="Chromosome"/>
</dbReference>
<keyword evidence="8" id="KW-1185">Reference proteome</keyword>
<keyword evidence="4 7" id="KW-0012">Acyltransferase</keyword>
<feature type="domain" description="Thiolase N-terminal" evidence="5">
    <location>
        <begin position="27"/>
        <end position="254"/>
    </location>
</feature>
<feature type="domain" description="Thiolase C-terminal" evidence="6">
    <location>
        <begin position="313"/>
        <end position="433"/>
    </location>
</feature>
<evidence type="ECO:0000256" key="2">
    <source>
        <dbReference type="ARBA" id="ARBA00022679"/>
    </source>
</evidence>
<reference evidence="7" key="1">
    <citation type="submission" date="2022-09" db="EMBL/GenBank/DDBJ databases">
        <title>Actin cytoskeleton and complex cell architecture in an #Asgard archaeon.</title>
        <authorList>
            <person name="Ponce Toledo R.I."/>
            <person name="Schleper C."/>
            <person name="Rodrigues Oliveira T."/>
            <person name="Wollweber F."/>
            <person name="Xu J."/>
            <person name="Rittmann S."/>
            <person name="Klingl A."/>
            <person name="Pilhofer M."/>
        </authorList>
    </citation>
    <scope>NUCLEOTIDE SEQUENCE</scope>
    <source>
        <strain evidence="7">B-35</strain>
    </source>
</reference>
<dbReference type="CDD" id="cd00751">
    <property type="entry name" value="thiolase"/>
    <property type="match status" value="1"/>
</dbReference>
<dbReference type="SUPFAM" id="SSF53901">
    <property type="entry name" value="Thiolase-like"/>
    <property type="match status" value="1"/>
</dbReference>
<dbReference type="GO" id="GO:0003988">
    <property type="term" value="F:acetyl-CoA C-acyltransferase activity"/>
    <property type="evidence" value="ECO:0007669"/>
    <property type="project" value="UniProtKB-EC"/>
</dbReference>
<dbReference type="EMBL" id="CP104013">
    <property type="protein sequence ID" value="UYP45029.1"/>
    <property type="molecule type" value="Genomic_DNA"/>
</dbReference>
<evidence type="ECO:0000259" key="5">
    <source>
        <dbReference type="Pfam" id="PF00108"/>
    </source>
</evidence>
<evidence type="ECO:0000313" key="7">
    <source>
        <dbReference type="EMBL" id="UYP45029.1"/>
    </source>
</evidence>
<dbReference type="InterPro" id="IPR002155">
    <property type="entry name" value="Thiolase"/>
</dbReference>
<dbReference type="InterPro" id="IPR020617">
    <property type="entry name" value="Thiolase_C"/>
</dbReference>
<dbReference type="EC" id="2.3.1.16" evidence="7"/>
<sequence>MQNFEEVYLTDYVRTPFSRSRPPNAERSAFSEVRGDHLVGFTLRNMFEERLKGKVKPEEVSEFLLGCSLPVGTQWAYAGRNAWFAGNMPASVPSVVFDRACGSAMTAMHHGIMSIQTGNNDIVVASGFENMFIETMNPTLQKSIVLPQDLVAEAPGNIWYRDDIDIMTGFQMVQTAQKLFEEEADKITIEEMDHWGVRSHNLAEKALNEGYFKGEIIPVMGHKEGDLNEPMLVEHDLSIRKGTTYEKTAQLPPVSTPGFRGGYKNAIIKRKNYKERFGTNKGAIKAGSSSPLNAGAATCMLMSKTAMEAHNITPMAKIISMGWAGVDPSVMGRGPVPATEKALKMANLKAEEIDYWEINEAFSVVALNAIKSMNINPDRVNVKGGAIAIGHPLAASGVRLPATLARILNEKKARYGCANLCCGSGQGVALVIENTNL</sequence>
<dbReference type="PROSITE" id="PS00737">
    <property type="entry name" value="THIOLASE_2"/>
    <property type="match status" value="1"/>
</dbReference>
<dbReference type="InterPro" id="IPR020616">
    <property type="entry name" value="Thiolase_N"/>
</dbReference>
<dbReference type="InterPro" id="IPR016039">
    <property type="entry name" value="Thiolase-like"/>
</dbReference>
<dbReference type="PANTHER" id="PTHR18919">
    <property type="entry name" value="ACETYL-COA C-ACYLTRANSFERASE"/>
    <property type="match status" value="1"/>
</dbReference>
<dbReference type="InterPro" id="IPR020613">
    <property type="entry name" value="Thiolase_CS"/>
</dbReference>
<evidence type="ECO:0000313" key="8">
    <source>
        <dbReference type="Proteomes" id="UP001208689"/>
    </source>
</evidence>
<dbReference type="Gene3D" id="3.40.47.10">
    <property type="match status" value="1"/>
</dbReference>
<dbReference type="Pfam" id="PF00108">
    <property type="entry name" value="Thiolase_N"/>
    <property type="match status" value="1"/>
</dbReference>
<organism evidence="7 8">
    <name type="scientific">Candidatus Lokiarchaeum ossiferum</name>
    <dbReference type="NCBI Taxonomy" id="2951803"/>
    <lineage>
        <taxon>Archaea</taxon>
        <taxon>Promethearchaeati</taxon>
        <taxon>Promethearchaeota</taxon>
        <taxon>Promethearchaeia</taxon>
        <taxon>Promethearchaeales</taxon>
        <taxon>Promethearchaeaceae</taxon>
        <taxon>Candidatus Lokiarchaeum</taxon>
    </lineage>
</organism>
<protein>
    <submittedName>
        <fullName evidence="7">3-ketoacyl-CoA thiolase</fullName>
        <ecNumber evidence="7">2.3.1.16</ecNumber>
    </submittedName>
</protein>
<keyword evidence="2 7" id="KW-0808">Transferase</keyword>
<gene>
    <name evidence="7" type="ORF">NEF87_001314</name>
</gene>
<dbReference type="Pfam" id="PF02803">
    <property type="entry name" value="Thiolase_C"/>
    <property type="match status" value="1"/>
</dbReference>
<evidence type="ECO:0000256" key="1">
    <source>
        <dbReference type="ARBA" id="ARBA00010982"/>
    </source>
</evidence>
<evidence type="ECO:0000256" key="3">
    <source>
        <dbReference type="ARBA" id="ARBA00023229"/>
    </source>
</evidence>
<evidence type="ECO:0000259" key="6">
    <source>
        <dbReference type="Pfam" id="PF02803"/>
    </source>
</evidence>